<dbReference type="eggNOG" id="ENOG502T0JW">
    <property type="taxonomic scope" value="Eukaryota"/>
</dbReference>
<protein>
    <submittedName>
        <fullName evidence="2">Uncharacterized protein</fullName>
    </submittedName>
</protein>
<dbReference type="Pfam" id="PF15578">
    <property type="entry name" value="DUF4662"/>
    <property type="match status" value="1"/>
</dbReference>
<feature type="region of interest" description="Disordered" evidence="1">
    <location>
        <begin position="84"/>
        <end position="105"/>
    </location>
</feature>
<name>A0A091D0E5_FUKDA</name>
<dbReference type="AlphaFoldDB" id="A0A091D0E5"/>
<evidence type="ECO:0000313" key="2">
    <source>
        <dbReference type="EMBL" id="KFO23620.1"/>
    </source>
</evidence>
<accession>A0A091D0E5</accession>
<evidence type="ECO:0000313" key="3">
    <source>
        <dbReference type="Proteomes" id="UP000028990"/>
    </source>
</evidence>
<feature type="compositionally biased region" description="Basic and acidic residues" evidence="1">
    <location>
        <begin position="275"/>
        <end position="289"/>
    </location>
</feature>
<dbReference type="Proteomes" id="UP000028990">
    <property type="component" value="Unassembled WGS sequence"/>
</dbReference>
<proteinExistence type="predicted"/>
<dbReference type="PANTHER" id="PTHR15578">
    <property type="entry name" value="CHROMOSOME 8 C22ORF31 HOMOLOG"/>
    <property type="match status" value="1"/>
</dbReference>
<dbReference type="PANTHER" id="PTHR15578:SF0">
    <property type="entry name" value="CHROMOSOME 22 OPEN READING FRAME 31"/>
    <property type="match status" value="1"/>
</dbReference>
<feature type="region of interest" description="Disordered" evidence="1">
    <location>
        <begin position="211"/>
        <end position="289"/>
    </location>
</feature>
<dbReference type="InterPro" id="IPR028970">
    <property type="entry name" value="DUF4662"/>
</dbReference>
<dbReference type="EMBL" id="KN123755">
    <property type="protein sequence ID" value="KFO23620.1"/>
    <property type="molecule type" value="Genomic_DNA"/>
</dbReference>
<evidence type="ECO:0000256" key="1">
    <source>
        <dbReference type="SAM" id="MobiDB-lite"/>
    </source>
</evidence>
<feature type="compositionally biased region" description="Basic residues" evidence="1">
    <location>
        <begin position="261"/>
        <end position="274"/>
    </location>
</feature>
<sequence>MLNIQTTCRETLTGPGNGLLPALQLGKNSAIKDLVRKLSKAPASTRIQGPISQDLRFARGAQAGTGPLSTGEVQRPRVMEEVGDVQDGCSGSSQDPDRPPEGPSRQVNAAALKADVSGPPRATGQRHRIHAGGESGLATYGLRESISLSTRLQDGYVLSPALTNIWTARICAKQNITPTPGTAPRWEVVKNPSITSSFSLVKLVLRRCRSVPSRSGEAKPLKRPKPTDNSTARATQLVGIRNAVKNFKSRRPAGQLPGSPGHKRPAGSVRKSKGSSKEKKVTPRQDLEDRYARHVAATQELPRDSGATAWKGQALLPESQKRQQLSEETLTIHGLPTEGYRALYQAVVEPMLWNPSGTPKRYNLELGKAVKQKLWEALCSQATTLEGAQDDTQPRQEVVG</sequence>
<gene>
    <name evidence="2" type="ORF">H920_14824</name>
</gene>
<organism evidence="2 3">
    <name type="scientific">Fukomys damarensis</name>
    <name type="common">Damaraland mole rat</name>
    <name type="synonym">Cryptomys damarensis</name>
    <dbReference type="NCBI Taxonomy" id="885580"/>
    <lineage>
        <taxon>Eukaryota</taxon>
        <taxon>Metazoa</taxon>
        <taxon>Chordata</taxon>
        <taxon>Craniata</taxon>
        <taxon>Vertebrata</taxon>
        <taxon>Euteleostomi</taxon>
        <taxon>Mammalia</taxon>
        <taxon>Eutheria</taxon>
        <taxon>Euarchontoglires</taxon>
        <taxon>Glires</taxon>
        <taxon>Rodentia</taxon>
        <taxon>Hystricomorpha</taxon>
        <taxon>Bathyergidae</taxon>
        <taxon>Fukomys</taxon>
    </lineage>
</organism>
<reference evidence="2 3" key="1">
    <citation type="submission" date="2013-11" db="EMBL/GenBank/DDBJ databases">
        <title>The Damaraland mole rat (Fukomys damarensis) genome and evolution of African mole rats.</title>
        <authorList>
            <person name="Gladyshev V.N."/>
            <person name="Fang X."/>
        </authorList>
    </citation>
    <scope>NUCLEOTIDE SEQUENCE [LARGE SCALE GENOMIC DNA]</scope>
    <source>
        <tissue evidence="2">Liver</tissue>
    </source>
</reference>
<keyword evidence="3" id="KW-1185">Reference proteome</keyword>